<dbReference type="GO" id="GO:0071949">
    <property type="term" value="F:FAD binding"/>
    <property type="evidence" value="ECO:0007669"/>
    <property type="project" value="InterPro"/>
</dbReference>
<dbReference type="InterPro" id="IPR006094">
    <property type="entry name" value="Oxid_FAD_bind_N"/>
</dbReference>
<comment type="similarity">
    <text evidence="2">Belongs to the oxygen-dependent FAD-linked oxidoreductase family.</text>
</comment>
<evidence type="ECO:0000256" key="7">
    <source>
        <dbReference type="ARBA" id="ARBA00023180"/>
    </source>
</evidence>
<dbReference type="EMBL" id="WJXA01000013">
    <property type="protein sequence ID" value="KAF7121047.1"/>
    <property type="molecule type" value="Genomic_DNA"/>
</dbReference>
<dbReference type="InterPro" id="IPR036318">
    <property type="entry name" value="FAD-bd_PCMH-like_sf"/>
</dbReference>
<dbReference type="Pfam" id="PF08031">
    <property type="entry name" value="BBE"/>
    <property type="match status" value="2"/>
</dbReference>
<evidence type="ECO:0000256" key="6">
    <source>
        <dbReference type="ARBA" id="ARBA00023157"/>
    </source>
</evidence>
<comment type="cofactor">
    <cofactor evidence="1">
        <name>FAD</name>
        <dbReference type="ChEBI" id="CHEBI:57692"/>
    </cofactor>
</comment>
<dbReference type="Pfam" id="PF01565">
    <property type="entry name" value="FAD_binding_4"/>
    <property type="match status" value="2"/>
</dbReference>
<feature type="signal peptide" evidence="8">
    <location>
        <begin position="1"/>
        <end position="24"/>
    </location>
</feature>
<evidence type="ECO:0000259" key="9">
    <source>
        <dbReference type="PROSITE" id="PS51387"/>
    </source>
</evidence>
<dbReference type="Gene3D" id="3.30.43.10">
    <property type="entry name" value="Uridine Diphospho-n-acetylenolpyruvylglucosamine Reductase, domain 2"/>
    <property type="match status" value="2"/>
</dbReference>
<feature type="domain" description="FAD-binding PCMH-type" evidence="9">
    <location>
        <begin position="517"/>
        <end position="691"/>
    </location>
</feature>
<accession>A0A834L7J5</accession>
<dbReference type="InterPro" id="IPR016166">
    <property type="entry name" value="FAD-bd_PCMH"/>
</dbReference>
<evidence type="ECO:0000256" key="5">
    <source>
        <dbReference type="ARBA" id="ARBA00022827"/>
    </source>
</evidence>
<dbReference type="InterPro" id="IPR016169">
    <property type="entry name" value="FAD-bd_PCMH_sub2"/>
</dbReference>
<evidence type="ECO:0000256" key="3">
    <source>
        <dbReference type="ARBA" id="ARBA00022630"/>
    </source>
</evidence>
<evidence type="ECO:0000313" key="11">
    <source>
        <dbReference type="Proteomes" id="UP000626092"/>
    </source>
</evidence>
<keyword evidence="7" id="KW-0325">Glycoprotein</keyword>
<dbReference type="InterPro" id="IPR016167">
    <property type="entry name" value="FAD-bd_PCMH_sub1"/>
</dbReference>
<dbReference type="AlphaFoldDB" id="A0A834L7J5"/>
<name>A0A834L7J5_RHOSS</name>
<dbReference type="GO" id="GO:0016491">
    <property type="term" value="F:oxidoreductase activity"/>
    <property type="evidence" value="ECO:0007669"/>
    <property type="project" value="InterPro"/>
</dbReference>
<evidence type="ECO:0000313" key="10">
    <source>
        <dbReference type="EMBL" id="KAF7121047.1"/>
    </source>
</evidence>
<keyword evidence="4 8" id="KW-0732">Signal</keyword>
<evidence type="ECO:0000256" key="1">
    <source>
        <dbReference type="ARBA" id="ARBA00001974"/>
    </source>
</evidence>
<feature type="chain" id="PRO_5032581725" description="FAD-binding PCMH-type domain-containing protein" evidence="8">
    <location>
        <begin position="25"/>
        <end position="970"/>
    </location>
</feature>
<comment type="caution">
    <text evidence="10">The sequence shown here is derived from an EMBL/GenBank/DDBJ whole genome shotgun (WGS) entry which is preliminary data.</text>
</comment>
<feature type="domain" description="FAD-binding PCMH-type" evidence="9">
    <location>
        <begin position="75"/>
        <end position="249"/>
    </location>
</feature>
<dbReference type="InterPro" id="IPR012951">
    <property type="entry name" value="BBE"/>
</dbReference>
<keyword evidence="11" id="KW-1185">Reference proteome</keyword>
<gene>
    <name evidence="10" type="ORF">RHSIM_Rhsim13G0123100</name>
</gene>
<dbReference type="OrthoDB" id="407275at2759"/>
<keyword evidence="3" id="KW-0285">Flavoprotein</keyword>
<dbReference type="Gene3D" id="3.40.462.20">
    <property type="match status" value="2"/>
</dbReference>
<proteinExistence type="inferred from homology"/>
<dbReference type="PANTHER" id="PTHR32448">
    <property type="entry name" value="OS08G0158400 PROTEIN"/>
    <property type="match status" value="1"/>
</dbReference>
<dbReference type="SUPFAM" id="SSF56176">
    <property type="entry name" value="FAD-binding/transporter-associated domain-like"/>
    <property type="match status" value="2"/>
</dbReference>
<protein>
    <recommendedName>
        <fullName evidence="9">FAD-binding PCMH-type domain-containing protein</fullName>
    </recommendedName>
</protein>
<evidence type="ECO:0000256" key="4">
    <source>
        <dbReference type="ARBA" id="ARBA00022729"/>
    </source>
</evidence>
<evidence type="ECO:0000256" key="2">
    <source>
        <dbReference type="ARBA" id="ARBA00005466"/>
    </source>
</evidence>
<dbReference type="PROSITE" id="PS51387">
    <property type="entry name" value="FAD_PCMH"/>
    <property type="match status" value="2"/>
</dbReference>
<reference evidence="10" key="1">
    <citation type="submission" date="2019-11" db="EMBL/GenBank/DDBJ databases">
        <authorList>
            <person name="Liu Y."/>
            <person name="Hou J."/>
            <person name="Li T.-Q."/>
            <person name="Guan C.-H."/>
            <person name="Wu X."/>
            <person name="Wu H.-Z."/>
            <person name="Ling F."/>
            <person name="Zhang R."/>
            <person name="Shi X.-G."/>
            <person name="Ren J.-P."/>
            <person name="Chen E.-F."/>
            <person name="Sun J.-M."/>
        </authorList>
    </citation>
    <scope>NUCLEOTIDE SEQUENCE</scope>
    <source>
        <strain evidence="10">Adult_tree_wgs_1</strain>
        <tissue evidence="10">Leaves</tissue>
    </source>
</reference>
<evidence type="ECO:0000256" key="8">
    <source>
        <dbReference type="SAM" id="SignalP"/>
    </source>
</evidence>
<keyword evidence="5" id="KW-0274">FAD</keyword>
<dbReference type="Gene3D" id="3.30.465.10">
    <property type="match status" value="2"/>
</dbReference>
<dbReference type="FunFam" id="3.30.43.10:FF:000004">
    <property type="entry name" value="Berberine bridge enzyme-like 15"/>
    <property type="match status" value="2"/>
</dbReference>
<dbReference type="Proteomes" id="UP000626092">
    <property type="component" value="Unassembled WGS sequence"/>
</dbReference>
<sequence>MEPKISQLVSTLSLFLFLISSSYSNPVPYDNLVQCLSQNSPPFSLITSLIYTPSNCSYSSILQSSIQNLRFSTPETPKPLAIITPIIDSHVQAAVICCRKHQLQLRIRSGGHDYEGLSYTSTFPFVILDLVNIRSITVNLEENSVWVGAGATVGELYYRIAERSPFHGFPAGICPTVGVGGHFSGGGFGTMLRKYGLAADNIIDAYIVNVDGRILDRESMSEGLFWAIRGGGGASFGVILSFKIKLVPVPTTVTVFNIPRTLEQDATKLVHKWQYIGHKFDEKLFIRVIIEAVGKGRTRTIQATFNSLFVGRANQLLELLNESYPELSLQRKHCMEMSWIESVLYFSGYAEGETLDALINRTPQPKSLFKAASDFVQEPLPETALEELWKWCLEEQKPILILDPYGGRMSQIPESDLPLPHRKGNLYNIQDIDLGRNEGMDTTYSEAVSWGSKYFKENFRRLAVVKAEVDPESFVEDKFTQCVAPNSRSNIIYPKSSPSYSSILQSSIQNLRFNTSKTPKPQYIITARTNSHVKVAIKCSKKHNFEVRIRSGGHDYEGLSYTSQRPFVIIDLANLRKITINAVDESAWVEAGATIGELYYQIAKKDDTLAFPAGVPPTMGVGGHISGGGMGPLMRKFGLSADNVVDAVLVDVNGRILDRKSMGEDLFWAIRGGGAASFGVVLKWKVKLVRVPPKVTVFSISKNIEQGATKLVYNWQNVADKLHKDLFIRLIIKSGENVQEEETVDAEIKGLFLGRIKRLMPLINSSFPELDLKEQNCREMRWLESILFFNDGYLKNESTDLLLNRNNHGRVFIKSKSDFVTDPISENDLEEMWEEFLTSKGVMIWDPSGGRMNEIPENYSPFPHRAGNLFSIQYYTMWQESKSKVAKKRMDWINNLYNFMGPHVSQDPRAAYLNYRDLDLGRNEYGKESYAAAEAWGRMYFKDNFERLAQIKTVVDPENFFKNEQSIPLI</sequence>
<organism evidence="10 11">
    <name type="scientific">Rhododendron simsii</name>
    <name type="common">Sims's rhododendron</name>
    <dbReference type="NCBI Taxonomy" id="118357"/>
    <lineage>
        <taxon>Eukaryota</taxon>
        <taxon>Viridiplantae</taxon>
        <taxon>Streptophyta</taxon>
        <taxon>Embryophyta</taxon>
        <taxon>Tracheophyta</taxon>
        <taxon>Spermatophyta</taxon>
        <taxon>Magnoliopsida</taxon>
        <taxon>eudicotyledons</taxon>
        <taxon>Gunneridae</taxon>
        <taxon>Pentapetalae</taxon>
        <taxon>asterids</taxon>
        <taxon>Ericales</taxon>
        <taxon>Ericaceae</taxon>
        <taxon>Ericoideae</taxon>
        <taxon>Rhodoreae</taxon>
        <taxon>Rhododendron</taxon>
    </lineage>
</organism>
<keyword evidence="6" id="KW-1015">Disulfide bond</keyword>